<dbReference type="PRINTS" id="PR00162">
    <property type="entry name" value="RIESKE"/>
</dbReference>
<evidence type="ECO:0000256" key="4">
    <source>
        <dbReference type="ARBA" id="ARBA00022723"/>
    </source>
</evidence>
<evidence type="ECO:0000256" key="6">
    <source>
        <dbReference type="ARBA" id="ARBA00023014"/>
    </source>
</evidence>
<dbReference type="Pfam" id="PF00355">
    <property type="entry name" value="Rieske"/>
    <property type="match status" value="1"/>
</dbReference>
<keyword evidence="4" id="KW-0479">Metal-binding</keyword>
<keyword evidence="7" id="KW-1015">Disulfide bond</keyword>
<evidence type="ECO:0000256" key="10">
    <source>
        <dbReference type="SAM" id="MobiDB-lite"/>
    </source>
</evidence>
<dbReference type="PROSITE" id="PS51296">
    <property type="entry name" value="RIESKE"/>
    <property type="match status" value="1"/>
</dbReference>
<dbReference type="Gene3D" id="2.102.10.10">
    <property type="entry name" value="Rieske [2Fe-2S] iron-sulphur domain"/>
    <property type="match status" value="1"/>
</dbReference>
<evidence type="ECO:0000256" key="2">
    <source>
        <dbReference type="ARBA" id="ARBA00015816"/>
    </source>
</evidence>
<dbReference type="GO" id="GO:0004497">
    <property type="term" value="F:monooxygenase activity"/>
    <property type="evidence" value="ECO:0007669"/>
    <property type="project" value="UniProtKB-ARBA"/>
</dbReference>
<keyword evidence="5" id="KW-0408">Iron</keyword>
<dbReference type="GO" id="GO:0016020">
    <property type="term" value="C:membrane"/>
    <property type="evidence" value="ECO:0007669"/>
    <property type="project" value="InterPro"/>
</dbReference>
<reference evidence="12 13" key="1">
    <citation type="submission" date="2019-07" db="EMBL/GenBank/DDBJ databases">
        <title>Whole genome shotgun sequence of Pseudonocardia sulfidoxydans NBRC 16205.</title>
        <authorList>
            <person name="Hosoyama A."/>
            <person name="Uohara A."/>
            <person name="Ohji S."/>
            <person name="Ichikawa N."/>
        </authorList>
    </citation>
    <scope>NUCLEOTIDE SEQUENCE [LARGE SCALE GENOMIC DNA]</scope>
    <source>
        <strain evidence="12 13">NBRC 16205</strain>
    </source>
</reference>
<evidence type="ECO:0000256" key="9">
    <source>
        <dbReference type="ARBA" id="ARBA00034078"/>
    </source>
</evidence>
<organism evidence="12 13">
    <name type="scientific">Pseudonocardia sulfidoxydans NBRC 16205</name>
    <dbReference type="NCBI Taxonomy" id="1223511"/>
    <lineage>
        <taxon>Bacteria</taxon>
        <taxon>Bacillati</taxon>
        <taxon>Actinomycetota</taxon>
        <taxon>Actinomycetes</taxon>
        <taxon>Pseudonocardiales</taxon>
        <taxon>Pseudonocardiaceae</taxon>
        <taxon>Pseudonocardia</taxon>
    </lineage>
</organism>
<evidence type="ECO:0000256" key="5">
    <source>
        <dbReference type="ARBA" id="ARBA00023004"/>
    </source>
</evidence>
<keyword evidence="3" id="KW-0001">2Fe-2S</keyword>
<dbReference type="SUPFAM" id="SSF50022">
    <property type="entry name" value="ISP domain"/>
    <property type="match status" value="1"/>
</dbReference>
<feature type="compositionally biased region" description="Low complexity" evidence="10">
    <location>
        <begin position="1"/>
        <end position="13"/>
    </location>
</feature>
<gene>
    <name evidence="12" type="ORF">PSU4_57910</name>
</gene>
<dbReference type="GO" id="GO:0046872">
    <property type="term" value="F:metal ion binding"/>
    <property type="evidence" value="ECO:0007669"/>
    <property type="project" value="UniProtKB-KW"/>
</dbReference>
<evidence type="ECO:0000313" key="12">
    <source>
        <dbReference type="EMBL" id="GEL26837.1"/>
    </source>
</evidence>
<keyword evidence="6" id="KW-0411">Iron-sulfur</keyword>
<proteinExistence type="predicted"/>
<dbReference type="RefSeq" id="WP_147115574.1">
    <property type="nucleotide sequence ID" value="NZ_BJVJ01000115.1"/>
</dbReference>
<feature type="region of interest" description="Disordered" evidence="10">
    <location>
        <begin position="1"/>
        <end position="20"/>
    </location>
</feature>
<comment type="function">
    <text evidence="1">Iron-sulfur subunit of the cytochrome bc1 complex, an essential component of the respiratory electron transport chain required for ATP synthesis. The bc1 complex catalyzes the oxidation of menaquinol and the reduction of cytochrome c in the respiratory chain. The bc1 complex operates through a Q-cycle mechanism that couples electron transfer to generation of the proton gradient that drives ATP synthesis.</text>
</comment>
<dbReference type="EMBL" id="BJVJ01000115">
    <property type="protein sequence ID" value="GEL26837.1"/>
    <property type="molecule type" value="Genomic_DNA"/>
</dbReference>
<sequence length="172" mass="15896">MPPTHDAPTTDAPPTSPTLSRRAVVAGAGVAAIGAGLLVTGCSSDPASGSGTGGSGGGSGGSGSGSSGSGGSGSGGSGSGALGPATDVPVGGAKIYGDQGVVVTQPTAGTYTGFSTRCPHQGCQVNEIQGASIVCPCHGSTFALDGAVEKGPARTGLTTKAVTVANGQIVLG</sequence>
<dbReference type="CDD" id="cd03467">
    <property type="entry name" value="Rieske"/>
    <property type="match status" value="1"/>
</dbReference>
<dbReference type="GO" id="GO:0016705">
    <property type="term" value="F:oxidoreductase activity, acting on paired donors, with incorporation or reduction of molecular oxygen"/>
    <property type="evidence" value="ECO:0007669"/>
    <property type="project" value="UniProtKB-ARBA"/>
</dbReference>
<evidence type="ECO:0000256" key="7">
    <source>
        <dbReference type="ARBA" id="ARBA00023157"/>
    </source>
</evidence>
<evidence type="ECO:0000256" key="1">
    <source>
        <dbReference type="ARBA" id="ARBA00002494"/>
    </source>
</evidence>
<dbReference type="AlphaFoldDB" id="A0A511DR90"/>
<evidence type="ECO:0000256" key="8">
    <source>
        <dbReference type="ARBA" id="ARBA00029586"/>
    </source>
</evidence>
<dbReference type="InterPro" id="IPR036922">
    <property type="entry name" value="Rieske_2Fe-2S_sf"/>
</dbReference>
<evidence type="ECO:0000313" key="13">
    <source>
        <dbReference type="Proteomes" id="UP000321685"/>
    </source>
</evidence>
<dbReference type="GO" id="GO:0051537">
    <property type="term" value="F:2 iron, 2 sulfur cluster binding"/>
    <property type="evidence" value="ECO:0007669"/>
    <property type="project" value="UniProtKB-KW"/>
</dbReference>
<comment type="cofactor">
    <cofactor evidence="9">
        <name>[2Fe-2S] cluster</name>
        <dbReference type="ChEBI" id="CHEBI:190135"/>
    </cofactor>
</comment>
<evidence type="ECO:0000259" key="11">
    <source>
        <dbReference type="PROSITE" id="PS51296"/>
    </source>
</evidence>
<evidence type="ECO:0000256" key="3">
    <source>
        <dbReference type="ARBA" id="ARBA00022714"/>
    </source>
</evidence>
<feature type="region of interest" description="Disordered" evidence="10">
    <location>
        <begin position="46"/>
        <end position="88"/>
    </location>
</feature>
<feature type="domain" description="Rieske" evidence="11">
    <location>
        <begin position="80"/>
        <end position="171"/>
    </location>
</feature>
<dbReference type="InterPro" id="IPR017941">
    <property type="entry name" value="Rieske_2Fe-2S"/>
</dbReference>
<keyword evidence="13" id="KW-1185">Reference proteome</keyword>
<protein>
    <recommendedName>
        <fullName evidence="2">Cytochrome bc1 complex Rieske iron-sulfur subunit</fullName>
    </recommendedName>
    <alternativeName>
        <fullName evidence="8">Cytochrome bc1 reductase complex subunit QcrA</fullName>
    </alternativeName>
</protein>
<name>A0A511DR90_9PSEU</name>
<dbReference type="InterPro" id="IPR005805">
    <property type="entry name" value="Rieske_Fe-S_prot_C"/>
</dbReference>
<accession>A0A511DR90</accession>
<dbReference type="OrthoDB" id="25106at2"/>
<dbReference type="InterPro" id="IPR014349">
    <property type="entry name" value="Rieske_Fe-S_prot"/>
</dbReference>
<dbReference type="Proteomes" id="UP000321685">
    <property type="component" value="Unassembled WGS sequence"/>
</dbReference>
<dbReference type="PANTHER" id="PTHR10134">
    <property type="entry name" value="CYTOCHROME B-C1 COMPLEX SUBUNIT RIESKE, MITOCHONDRIAL"/>
    <property type="match status" value="1"/>
</dbReference>
<comment type="caution">
    <text evidence="12">The sequence shown here is derived from an EMBL/GenBank/DDBJ whole genome shotgun (WGS) entry which is preliminary data.</text>
</comment>
<feature type="compositionally biased region" description="Gly residues" evidence="10">
    <location>
        <begin position="50"/>
        <end position="81"/>
    </location>
</feature>